<reference evidence="2 3" key="1">
    <citation type="journal article" date="2023" name="Genes (Basel)">
        <title>Chromosome-Level Genome Assembly and Circadian Gene Repertoire of the Patagonia Blennie Eleginops maclovinus-The Closest Ancestral Proxy of Antarctic Cryonotothenioids.</title>
        <authorList>
            <person name="Cheng C.C."/>
            <person name="Rivera-Colon A.G."/>
            <person name="Minhas B.F."/>
            <person name="Wilson L."/>
            <person name="Rayamajhi N."/>
            <person name="Vargas-Chacoff L."/>
            <person name="Catchen J.M."/>
        </authorList>
    </citation>
    <scope>NUCLEOTIDE SEQUENCE [LARGE SCALE GENOMIC DNA]</scope>
    <source>
        <strain evidence="2">JMC-PN-2008</strain>
    </source>
</reference>
<gene>
    <name evidence="2" type="ORF">PBY51_013998</name>
</gene>
<dbReference type="EMBL" id="JAUZQC010000023">
    <property type="protein sequence ID" value="KAK5849684.1"/>
    <property type="molecule type" value="Genomic_DNA"/>
</dbReference>
<feature type="region of interest" description="Disordered" evidence="1">
    <location>
        <begin position="14"/>
        <end position="86"/>
    </location>
</feature>
<name>A0AAN7WWI2_ELEMC</name>
<reference evidence="2 3" key="2">
    <citation type="journal article" date="2023" name="Mol. Biol. Evol.">
        <title>Genomics of Secondarily Temperate Adaptation in the Only Non-Antarctic Icefish.</title>
        <authorList>
            <person name="Rivera-Colon A.G."/>
            <person name="Rayamajhi N."/>
            <person name="Minhas B.F."/>
            <person name="Madrigal G."/>
            <person name="Bilyk K.T."/>
            <person name="Yoon V."/>
            <person name="Hune M."/>
            <person name="Gregory S."/>
            <person name="Cheng C.H.C."/>
            <person name="Catchen J.M."/>
        </authorList>
    </citation>
    <scope>NUCLEOTIDE SEQUENCE [LARGE SCALE GENOMIC DNA]</scope>
    <source>
        <strain evidence="2">JMC-PN-2008</strain>
    </source>
</reference>
<sequence length="86" mass="9540">MEERQPCESMFLRGMVGRSPGRGMLLLGTSERGGWKKEKEKEKKSAEHRRALRLCSGGKKGRKEGVGDGGGGVPHRRDPKRPAEPR</sequence>
<evidence type="ECO:0000256" key="1">
    <source>
        <dbReference type="SAM" id="MobiDB-lite"/>
    </source>
</evidence>
<organism evidence="2 3">
    <name type="scientific">Eleginops maclovinus</name>
    <name type="common">Patagonian blennie</name>
    <name type="synonym">Eleginus maclovinus</name>
    <dbReference type="NCBI Taxonomy" id="56733"/>
    <lineage>
        <taxon>Eukaryota</taxon>
        <taxon>Metazoa</taxon>
        <taxon>Chordata</taxon>
        <taxon>Craniata</taxon>
        <taxon>Vertebrata</taxon>
        <taxon>Euteleostomi</taxon>
        <taxon>Actinopterygii</taxon>
        <taxon>Neopterygii</taxon>
        <taxon>Teleostei</taxon>
        <taxon>Neoteleostei</taxon>
        <taxon>Acanthomorphata</taxon>
        <taxon>Eupercaria</taxon>
        <taxon>Perciformes</taxon>
        <taxon>Notothenioidei</taxon>
        <taxon>Eleginopidae</taxon>
        <taxon>Eleginops</taxon>
    </lineage>
</organism>
<accession>A0AAN7WWI2</accession>
<comment type="caution">
    <text evidence="2">The sequence shown here is derived from an EMBL/GenBank/DDBJ whole genome shotgun (WGS) entry which is preliminary data.</text>
</comment>
<feature type="compositionally biased region" description="Basic and acidic residues" evidence="1">
    <location>
        <begin position="33"/>
        <end position="49"/>
    </location>
</feature>
<proteinExistence type="predicted"/>
<dbReference type="AlphaFoldDB" id="A0AAN7WWI2"/>
<dbReference type="Proteomes" id="UP001346869">
    <property type="component" value="Unassembled WGS sequence"/>
</dbReference>
<evidence type="ECO:0000313" key="2">
    <source>
        <dbReference type="EMBL" id="KAK5849684.1"/>
    </source>
</evidence>
<evidence type="ECO:0000313" key="3">
    <source>
        <dbReference type="Proteomes" id="UP001346869"/>
    </source>
</evidence>
<protein>
    <submittedName>
        <fullName evidence="2">Uncharacterized protein</fullName>
    </submittedName>
</protein>
<keyword evidence="3" id="KW-1185">Reference proteome</keyword>